<proteinExistence type="predicted"/>
<dbReference type="SUPFAM" id="SSF88697">
    <property type="entry name" value="PUA domain-like"/>
    <property type="match status" value="1"/>
</dbReference>
<dbReference type="AlphaFoldDB" id="A0A948RXE8"/>
<name>A0A948RXE8_UNCEI</name>
<organism evidence="1 2">
    <name type="scientific">Eiseniibacteriota bacterium</name>
    <dbReference type="NCBI Taxonomy" id="2212470"/>
    <lineage>
        <taxon>Bacteria</taxon>
        <taxon>Candidatus Eiseniibacteriota</taxon>
    </lineage>
</organism>
<reference evidence="1" key="1">
    <citation type="submission" date="2021-05" db="EMBL/GenBank/DDBJ databases">
        <title>Energy efficiency and biological interactions define the core microbiome of deep oligotrophic groundwater.</title>
        <authorList>
            <person name="Mehrshad M."/>
            <person name="Lopez-Fernandez M."/>
            <person name="Bell E."/>
            <person name="Bernier-Latmani R."/>
            <person name="Bertilsson S."/>
            <person name="Dopson M."/>
        </authorList>
    </citation>
    <scope>NUCLEOTIDE SEQUENCE</scope>
    <source>
        <strain evidence="1">Modern_marine.mb.64</strain>
    </source>
</reference>
<evidence type="ECO:0008006" key="3">
    <source>
        <dbReference type="Google" id="ProtNLM"/>
    </source>
</evidence>
<sequence length="259" mass="29170">MRDQHLGELLFSLMTMDVRNTARSVHFTLPESVWEQEREFFASFGFSKVEKAGLQYRLFEEELFCRTPYSVVWDAVLEKLPKLDHIYQIGGYQVKPDVVLSLKPVYAQLILTGRKTVEVRRRFNRKWAGKRAVLYASRPLGALIGEALIADVVSGTPSAIWNEYGKAIGCSIREYENYVTGATEISALILGEILPYISPIPLMQVSHLIKRDVRAPQSYCSVEDSNSWGKAVAIAAMLHGVSHRIQTDHEGTLSHGTNL</sequence>
<accession>A0A948RXE8</accession>
<dbReference type="Gene3D" id="2.30.130.30">
    <property type="entry name" value="Hypothetical protein"/>
    <property type="match status" value="1"/>
</dbReference>
<dbReference type="InterPro" id="IPR015947">
    <property type="entry name" value="PUA-like_sf"/>
</dbReference>
<dbReference type="Proteomes" id="UP000777784">
    <property type="component" value="Unassembled WGS sequence"/>
</dbReference>
<gene>
    <name evidence="1" type="ORF">KJ970_03690</name>
</gene>
<dbReference type="EMBL" id="JAHJDP010000023">
    <property type="protein sequence ID" value="MBU2690004.1"/>
    <property type="molecule type" value="Genomic_DNA"/>
</dbReference>
<evidence type="ECO:0000313" key="2">
    <source>
        <dbReference type="Proteomes" id="UP000777784"/>
    </source>
</evidence>
<protein>
    <recommendedName>
        <fullName evidence="3">ASCH domain-containing protein</fullName>
    </recommendedName>
</protein>
<comment type="caution">
    <text evidence="1">The sequence shown here is derived from an EMBL/GenBank/DDBJ whole genome shotgun (WGS) entry which is preliminary data.</text>
</comment>
<evidence type="ECO:0000313" key="1">
    <source>
        <dbReference type="EMBL" id="MBU2690004.1"/>
    </source>
</evidence>